<proteinExistence type="predicted"/>
<name>A0ABX5K4V4_9ENTR</name>
<evidence type="ECO:0000313" key="2">
    <source>
        <dbReference type="Proteomes" id="UP000244731"/>
    </source>
</evidence>
<keyword evidence="2" id="KW-1185">Reference proteome</keyword>
<dbReference type="EMBL" id="MSAC01000012">
    <property type="protein sequence ID" value="PUX09218.1"/>
    <property type="molecule type" value="Genomic_DNA"/>
</dbReference>
<accession>A0ABX5K4V4</accession>
<dbReference type="Proteomes" id="UP000244731">
    <property type="component" value="Unassembled WGS sequence"/>
</dbReference>
<gene>
    <name evidence="1" type="ORF">AUM46_04815</name>
</gene>
<reference evidence="1 2" key="1">
    <citation type="submission" date="2016-12" db="EMBL/GenBank/DDBJ databases">
        <title>Analysis of the Molecular Diversity Among Cronobacter Species Isolated from Filth Flies Using a Pan Genomic DNA Microarray.</title>
        <authorList>
            <person name="Pava-Ripoll M."/>
            <person name="Tall B."/>
            <person name="Farber J."/>
            <person name="Fanning S."/>
            <person name="Lehner A."/>
            <person name="Stephan R."/>
            <person name="Pagotto F."/>
            <person name="Iverson C."/>
            <person name="Ziobro G."/>
            <person name="Miller A."/>
            <person name="Pearson R."/>
            <person name="Yan Q."/>
            <person name="Kim M."/>
            <person name="Jeong S."/>
            <person name="Park J."/>
            <person name="Jun S."/>
            <person name="Choi H."/>
            <person name="Chung T."/>
            <person name="Yoo Y."/>
            <person name="Park E."/>
            <person name="Hwang S."/>
            <person name="Lee B."/>
            <person name="Sathyamoorthy V."/>
            <person name="Carter L."/>
            <person name="Mammel M."/>
            <person name="Jackson S."/>
            <person name="Kothary M."/>
            <person name="Patel I."/>
            <person name="Grim C."/>
            <person name="Gopinath G."/>
            <person name="Gangiredla J."/>
            <person name="Chase H."/>
        </authorList>
    </citation>
    <scope>NUCLEOTIDE SEQUENCE [LARGE SCALE GENOMIC DNA]</scope>
    <source>
        <strain evidence="1 2">MOD1-Md25g</strain>
    </source>
</reference>
<dbReference type="RefSeq" id="WP_075191662.1">
    <property type="nucleotide sequence ID" value="NZ_MSAC01000012.1"/>
</dbReference>
<protein>
    <submittedName>
        <fullName evidence="1">Uncharacterized protein</fullName>
    </submittedName>
</protein>
<comment type="caution">
    <text evidence="1">The sequence shown here is derived from an EMBL/GenBank/DDBJ whole genome shotgun (WGS) entry which is preliminary data.</text>
</comment>
<organism evidence="1 2">
    <name type="scientific">Cronobacter malonaticus</name>
    <dbReference type="NCBI Taxonomy" id="413503"/>
    <lineage>
        <taxon>Bacteria</taxon>
        <taxon>Pseudomonadati</taxon>
        <taxon>Pseudomonadota</taxon>
        <taxon>Gammaproteobacteria</taxon>
        <taxon>Enterobacterales</taxon>
        <taxon>Enterobacteriaceae</taxon>
        <taxon>Cronobacter</taxon>
    </lineage>
</organism>
<evidence type="ECO:0000313" key="1">
    <source>
        <dbReference type="EMBL" id="PUX09218.1"/>
    </source>
</evidence>
<sequence length="177" mass="19853">MTDNQGLSPTEVEALFTETFTTHSNTTPTQVTNTIEQMFDSFVPHITEVMHRQKRSIHPKILKFTTDHVRVWKYLRENEVQEMTQPLPDGKGEVITGIVFDLSCAARDLAMPQKSLSTLIESLEKAGWIGCFPIGSALGLYLITMSPPDHILAMCTITHAAPTTLTMDILTDTRRLH</sequence>